<dbReference type="EMBL" id="CP151657">
    <property type="protein sequence ID" value="WZP17597.1"/>
    <property type="molecule type" value="Genomic_DNA"/>
</dbReference>
<proteinExistence type="inferred from homology"/>
<keyword evidence="4" id="KW-0645">Protease</keyword>
<gene>
    <name evidence="9" type="ORF">AAE021_08600</name>
</gene>
<feature type="region of interest" description="Disordered" evidence="7">
    <location>
        <begin position="609"/>
        <end position="639"/>
    </location>
</feature>
<evidence type="ECO:0000313" key="9">
    <source>
        <dbReference type="EMBL" id="WZP17597.1"/>
    </source>
</evidence>
<feature type="compositionally biased region" description="Low complexity" evidence="7">
    <location>
        <begin position="380"/>
        <end position="390"/>
    </location>
</feature>
<dbReference type="CDD" id="cd07562">
    <property type="entry name" value="Peptidase_S41_TRI"/>
    <property type="match status" value="1"/>
</dbReference>
<comment type="subcellular location">
    <subcellularLocation>
        <location evidence="1">Cytoplasm</location>
    </subcellularLocation>
</comment>
<dbReference type="SMART" id="SM00245">
    <property type="entry name" value="TSPc"/>
    <property type="match status" value="1"/>
</dbReference>
<feature type="region of interest" description="Disordered" evidence="7">
    <location>
        <begin position="380"/>
        <end position="456"/>
    </location>
</feature>
<feature type="compositionally biased region" description="Low complexity" evidence="7">
    <location>
        <begin position="402"/>
        <end position="432"/>
    </location>
</feature>
<dbReference type="Pfam" id="PF26549">
    <property type="entry name" value="Tricorn_N"/>
    <property type="match status" value="1"/>
</dbReference>
<dbReference type="PANTHER" id="PTHR43253:SF1">
    <property type="entry name" value="TRICORN PROTEASE HOMOLOG 2-RELATED"/>
    <property type="match status" value="1"/>
</dbReference>
<dbReference type="SUPFAM" id="SSF69322">
    <property type="entry name" value="Tricorn protease domain 2"/>
    <property type="match status" value="1"/>
</dbReference>
<evidence type="ECO:0000256" key="1">
    <source>
        <dbReference type="ARBA" id="ARBA00004496"/>
    </source>
</evidence>
<evidence type="ECO:0000313" key="10">
    <source>
        <dbReference type="Proteomes" id="UP001448858"/>
    </source>
</evidence>
<dbReference type="Gene3D" id="2.30.42.10">
    <property type="match status" value="1"/>
</dbReference>
<evidence type="ECO:0000259" key="8">
    <source>
        <dbReference type="SMART" id="SM00245"/>
    </source>
</evidence>
<keyword evidence="6" id="KW-0720">Serine protease</keyword>
<evidence type="ECO:0000256" key="6">
    <source>
        <dbReference type="ARBA" id="ARBA00022825"/>
    </source>
</evidence>
<evidence type="ECO:0000256" key="7">
    <source>
        <dbReference type="SAM" id="MobiDB-lite"/>
    </source>
</evidence>
<dbReference type="Pfam" id="PF14684">
    <property type="entry name" value="Tricorn_C1"/>
    <property type="match status" value="1"/>
</dbReference>
<dbReference type="InterPro" id="IPR028204">
    <property type="entry name" value="Tricorn_C1"/>
</dbReference>
<dbReference type="SUPFAM" id="SSF52096">
    <property type="entry name" value="ClpP/crotonase"/>
    <property type="match status" value="1"/>
</dbReference>
<organism evidence="9 10">
    <name type="scientific">Arthrobacter citreus</name>
    <dbReference type="NCBI Taxonomy" id="1670"/>
    <lineage>
        <taxon>Bacteria</taxon>
        <taxon>Bacillati</taxon>
        <taxon>Actinomycetota</taxon>
        <taxon>Actinomycetes</taxon>
        <taxon>Micrococcales</taxon>
        <taxon>Micrococcaceae</taxon>
        <taxon>Arthrobacter</taxon>
    </lineage>
</organism>
<accession>A0ABZ3A398</accession>
<dbReference type="Gene3D" id="3.90.226.10">
    <property type="entry name" value="2-enoyl-CoA Hydratase, Chain A, domain 1"/>
    <property type="match status" value="1"/>
</dbReference>
<dbReference type="InterPro" id="IPR012393">
    <property type="entry name" value="Tricorn_protease"/>
</dbReference>
<dbReference type="Proteomes" id="UP001448858">
    <property type="component" value="Chromosome"/>
</dbReference>
<protein>
    <submittedName>
        <fullName evidence="9">S41 family peptidase</fullName>
    </submittedName>
</protein>
<keyword evidence="10" id="KW-1185">Reference proteome</keyword>
<dbReference type="InterPro" id="IPR029414">
    <property type="entry name" value="Tricorn_PDZ"/>
</dbReference>
<dbReference type="Gene3D" id="2.130.10.10">
    <property type="entry name" value="YVTN repeat-like/Quinoprotein amine dehydrogenase"/>
    <property type="match status" value="1"/>
</dbReference>
<dbReference type="Gene3D" id="3.30.750.44">
    <property type="match status" value="1"/>
</dbReference>
<dbReference type="InterPro" id="IPR029045">
    <property type="entry name" value="ClpP/crotonase-like_dom_sf"/>
</dbReference>
<keyword evidence="3" id="KW-0963">Cytoplasm</keyword>
<name>A0ABZ3A398_9MICC</name>
<dbReference type="PANTHER" id="PTHR43253">
    <property type="entry name" value="TRICORN PROTEASE HOMOLOG 2-RELATED"/>
    <property type="match status" value="1"/>
</dbReference>
<evidence type="ECO:0000256" key="5">
    <source>
        <dbReference type="ARBA" id="ARBA00022801"/>
    </source>
</evidence>
<reference evidence="9 10" key="1">
    <citation type="submission" date="2024-04" db="EMBL/GenBank/DDBJ databases">
        <title>Arthrobacter sp. from Plains bison fecal sample.</title>
        <authorList>
            <person name="Ruzzini A."/>
        </authorList>
    </citation>
    <scope>NUCLEOTIDE SEQUENCE [LARGE SCALE GENOMIC DNA]</scope>
    <source>
        <strain evidence="9 10">EINP1</strain>
    </source>
</reference>
<evidence type="ECO:0000256" key="2">
    <source>
        <dbReference type="ARBA" id="ARBA00008524"/>
    </source>
</evidence>
<comment type="similarity">
    <text evidence="2">Belongs to the peptidase S41B family.</text>
</comment>
<dbReference type="SUPFAM" id="SSF69304">
    <property type="entry name" value="Tricorn protease N-terminal domain"/>
    <property type="match status" value="1"/>
</dbReference>
<dbReference type="InterPro" id="IPR036034">
    <property type="entry name" value="PDZ_sf"/>
</dbReference>
<dbReference type="Pfam" id="PF26550">
    <property type="entry name" value="Tricorn_2nd"/>
    <property type="match status" value="1"/>
</dbReference>
<dbReference type="SUPFAM" id="SSF50156">
    <property type="entry name" value="PDZ domain-like"/>
    <property type="match status" value="1"/>
</dbReference>
<keyword evidence="5" id="KW-0378">Hydrolase</keyword>
<dbReference type="Pfam" id="PF03572">
    <property type="entry name" value="Peptidase_S41"/>
    <property type="match status" value="1"/>
</dbReference>
<feature type="compositionally biased region" description="Basic and acidic residues" evidence="7">
    <location>
        <begin position="433"/>
        <end position="456"/>
    </location>
</feature>
<sequence length="1213" mass="129796">MSSTPYLRFPDLHDDLVTFVAEDDVWVASLTGGRAWRISSMQLPARNPRFSPDGSTIAWSVVQGSAPEVVAADTEGGDFRQLTYWGNQGTRVRGFSASGNVIAISPFEHEDFRLRWAYEVPLDGTAPRALPYGPVDAVAEGPAVGDERPVVVGSVMTREPAWWKRYRGGTAGKLWIDADGNGEFERLVPELDGNLTDPMWIDGRVVFLSDHEGYGNLYSVTPQGTDLRRHTDFGEYYVRHASTDGQRIVFESAGTLWLLPSLDGEARPLDITLGSAGTGRRPRQLNAGAHLASVLPDTEGTASVVETHGTLHWLTHRDGPSRVIEADSAVRARLGRPLTGGRAVYVADQGGEESLYVRSVFADLDLPAAPVPASSVAEAPRPAAAAAPKAAEPEPDLPRPVSAATGTPVPASAVTAPVPAEAAKAPEPAGEQAEQRKQEEAAPAAGDEKSARTLRIPFDKPTRVAQIAAASDGTAVAVSTEYGEVFLLDPETGSLRRVATTGHGAVDQLAFSPDSQWLTWAEPVTGEGARARIRLVRVDDPAAAIIDVTDGRFRDHAPAFTVDGRYLAFLSERSFDPVYDTHRFDLSFPSSTKPFLVALAADTPSPFGPSVHGLPVPRAEKQPVASDDAAEPAATGPRSVVDEAGISDRIIAVPVPQGRYEKLTAADGALLWLASDSYGVTGDGRASAGDRQPASRLERFDLEKKDVSVLVPALDDYEISGDGRKVVYVHEQQVHAVPSSSRADNDSPEHVTVDLSRIRVLLEPVKVWGQEFDEAWRLQRDFFWAPDMGGLDWEGIHARYRPLVENLGSHDDLVDLLWEMHGELGTSHAYVMPKPAAEPGAGAQGFLGADLRPGAGGWEVVRILSSESSDPQAVSPLAAPGADVHPGDVIAAVDGRPVSVDQGPAPLLSNAAGRTVELTIVRSPRDGAGAPSQRRIAVVPLRSEERLRYQNWVAANRRIVREASNGGFGYLHIPDMVASGWSQLHRDLDQESSRNALIVDVRRNRGGHTSQLVAELIGRKVTAWTLARGEQPSTYPAHAPRGPVVILTDEFAGSDGDIITQVAKLRGIGPVVGMRTWGGVVGIDGRFKLVDGTGVNQPRYGFWVTGGIGWTVENYGVDPDIEVPFPPHAYAAGEDPQLEHGVGILKEMLSELPTDEPPALAGYPSLQPAPLPARPQTSNPEGKPPEGAGEKAAILPGPVRAGTGETGNRDSRH</sequence>
<feature type="region of interest" description="Disordered" evidence="7">
    <location>
        <begin position="1154"/>
        <end position="1213"/>
    </location>
</feature>
<evidence type="ECO:0000256" key="3">
    <source>
        <dbReference type="ARBA" id="ARBA00022490"/>
    </source>
</evidence>
<dbReference type="InterPro" id="IPR015943">
    <property type="entry name" value="WD40/YVTN_repeat-like_dom_sf"/>
</dbReference>
<evidence type="ECO:0000256" key="4">
    <source>
        <dbReference type="ARBA" id="ARBA00022670"/>
    </source>
</evidence>
<feature type="domain" description="Tail specific protease" evidence="8">
    <location>
        <begin position="913"/>
        <end position="1124"/>
    </location>
</feature>
<dbReference type="InterPro" id="IPR005151">
    <property type="entry name" value="Tail-specific_protease"/>
</dbReference>
<dbReference type="RefSeq" id="WP_342025192.1">
    <property type="nucleotide sequence ID" value="NZ_CP151657.1"/>
</dbReference>
<dbReference type="Gene3D" id="2.120.10.60">
    <property type="entry name" value="Tricorn protease N-terminal domain"/>
    <property type="match status" value="1"/>
</dbReference>
<dbReference type="Pfam" id="PF14685">
    <property type="entry name" value="PDZ_Tricorn"/>
    <property type="match status" value="1"/>
</dbReference>